<evidence type="ECO:0000256" key="2">
    <source>
        <dbReference type="SAM" id="MobiDB-lite"/>
    </source>
</evidence>
<dbReference type="Proteomes" id="UP000316500">
    <property type="component" value="Unassembled WGS sequence"/>
</dbReference>
<comment type="caution">
    <text evidence="5">The sequence shown here is derived from an EMBL/GenBank/DDBJ whole genome shotgun (WGS) entry which is preliminary data.</text>
</comment>
<keyword evidence="3" id="KW-0812">Transmembrane</keyword>
<organism evidence="5 6">
    <name type="scientific">Paenarthrobacter nitroguajacolicus</name>
    <name type="common">Arthrobacter nitroguajacolicus</name>
    <dbReference type="NCBI Taxonomy" id="211146"/>
    <lineage>
        <taxon>Bacteria</taxon>
        <taxon>Bacillati</taxon>
        <taxon>Actinomycetota</taxon>
        <taxon>Actinomycetes</taxon>
        <taxon>Micrococcales</taxon>
        <taxon>Micrococcaceae</taxon>
        <taxon>Paenarthrobacter</taxon>
    </lineage>
</organism>
<name>A0A558GXF9_PAENT</name>
<evidence type="ECO:0000256" key="3">
    <source>
        <dbReference type="SAM" id="Phobius"/>
    </source>
</evidence>
<feature type="transmembrane region" description="Helical" evidence="3">
    <location>
        <begin position="500"/>
        <end position="521"/>
    </location>
</feature>
<sequence length="1042" mass="107232">MSERSVVVRLEAEVSKFVRGQEQAKKATDETTKAQEALGKAVDEAASKSEKGSERVAKGNRKQAQSSEDAAKSSKKSEDASKSDAKAKEQQADAAEKAGKGLLIFGTTSVAALGASAKAAMDWESAWAGVTKTVDGSPAQMQELEGGLRQLAKTLPSTHTEIAAVAEAAGQLGVKREDILKFTKTMVDLGETTNLTAEEAATSIAQIANVFGTRGEDIDNFGATLVALGNDGASTEKEILSMAQRIAGAGKTVGATEGEVLALSNTLASMGVQAELGGGVSTRALLKMYGAVQDGGPKLEAFAKAAGTSAEDFSKAFRDSPVKALDLVTKGMARTNAEGGNVVAMLRDMGMKGTEEMQVMLALAGAGDLLSDSLSLQSKAWVENTALANEAAKRYETTESKVKVAWNNIKDAAIDAGAATLPVIQGLAEGVSGLAQGFGSLPAPVQGAVTVLAGVTGGAALLAGGLLTVIPKIRDTAEAFKVLDTKSDGSSRGLGKAAKVAGAAAAAYAALATAAALAAAATDGSRSKTSVEDFNNALSGVATRGDAAKKSLDGAFNGVTKPGNSTFTAVNDLDSAMKRIFNPQFNDNMNDFWSTVTGQNATSGINVTKAALGDMDKSLASMAQSGNLEDAAAGFKLAADAAEAQGKPVSALVELFPEYKAAILATKTANGETQVSQEALTEAMLKGDPAAVGASKAQEVLKGSLDETGVGLDAVIEDMDKFLEQLFASGMITMSARDANAAYNDALRGIPETLKTIAESQGKLGRTLNDTATDFDLTTEAGAAANSALQDVARKGMAEVEAKAAEGLGQDELQAKLTTTYDDLVKSADQMGIHGQAAVDLARDILGIPPGVSIESWMSDKAKATADETKKSMDAIDGRVVKTYTEHQEKTIRSIETQISQSEYRDDPSMVGFRPGTFAPARAGGGDLDIAPGPKGQDSQLFWGAKGEHVFTDREVDLMGGQQAVYQFRADLRAGNIPRHQKGGAMGSVGSVAAPSSFGGGSSVSVSLELNVNGTTAPREVADEAMGMIRGELMKQGVKLGG</sequence>
<evidence type="ECO:0000313" key="5">
    <source>
        <dbReference type="EMBL" id="TVU61570.1"/>
    </source>
</evidence>
<feature type="transmembrane region" description="Helical" evidence="3">
    <location>
        <begin position="448"/>
        <end position="470"/>
    </location>
</feature>
<feature type="compositionally biased region" description="Basic and acidic residues" evidence="2">
    <location>
        <begin position="22"/>
        <end position="33"/>
    </location>
</feature>
<dbReference type="InterPro" id="IPR010090">
    <property type="entry name" value="Phage_tape_meas"/>
</dbReference>
<evidence type="ECO:0000256" key="1">
    <source>
        <dbReference type="ARBA" id="ARBA00022612"/>
    </source>
</evidence>
<dbReference type="NCBIfam" id="TIGR01760">
    <property type="entry name" value="tape_meas_TP901"/>
    <property type="match status" value="1"/>
</dbReference>
<dbReference type="AlphaFoldDB" id="A0A558GXF9"/>
<evidence type="ECO:0000313" key="6">
    <source>
        <dbReference type="Proteomes" id="UP000316500"/>
    </source>
</evidence>
<protein>
    <submittedName>
        <fullName evidence="5">Phage tail tape measure protein</fullName>
    </submittedName>
</protein>
<accession>A0A558GXF9</accession>
<dbReference type="EMBL" id="VNFK01000010">
    <property type="protein sequence ID" value="TVU61570.1"/>
    <property type="molecule type" value="Genomic_DNA"/>
</dbReference>
<feature type="domain" description="Phage tail tape measure protein" evidence="4">
    <location>
        <begin position="149"/>
        <end position="336"/>
    </location>
</feature>
<dbReference type="PANTHER" id="PTHR37813">
    <property type="entry name" value="FELS-2 PROPHAGE PROTEIN"/>
    <property type="match status" value="1"/>
</dbReference>
<feature type="compositionally biased region" description="Basic and acidic residues" evidence="2">
    <location>
        <begin position="69"/>
        <end position="93"/>
    </location>
</feature>
<proteinExistence type="predicted"/>
<keyword evidence="1" id="KW-1188">Viral release from host cell</keyword>
<keyword evidence="3" id="KW-0472">Membrane</keyword>
<feature type="compositionally biased region" description="Basic and acidic residues" evidence="2">
    <location>
        <begin position="41"/>
        <end position="57"/>
    </location>
</feature>
<gene>
    <name evidence="5" type="ORF">FQP90_13600</name>
</gene>
<dbReference type="RefSeq" id="WP_144651350.1">
    <property type="nucleotide sequence ID" value="NZ_VNFK01000010.1"/>
</dbReference>
<dbReference type="OrthoDB" id="2183194at2"/>
<dbReference type="Pfam" id="PF10145">
    <property type="entry name" value="PhageMin_Tail"/>
    <property type="match status" value="1"/>
</dbReference>
<dbReference type="PANTHER" id="PTHR37813:SF1">
    <property type="entry name" value="FELS-2 PROPHAGE PROTEIN"/>
    <property type="match status" value="1"/>
</dbReference>
<reference evidence="5 6" key="1">
    <citation type="submission" date="2019-07" db="EMBL/GenBank/DDBJ databases">
        <title>Diversity of Bacteria from Kongsfjorden, Arctic.</title>
        <authorList>
            <person name="Yu Y."/>
        </authorList>
    </citation>
    <scope>NUCLEOTIDE SEQUENCE [LARGE SCALE GENOMIC DNA]</scope>
    <source>
        <strain evidence="5 6">SM1928</strain>
    </source>
</reference>
<feature type="region of interest" description="Disordered" evidence="2">
    <location>
        <begin position="18"/>
        <end position="93"/>
    </location>
</feature>
<keyword evidence="3" id="KW-1133">Transmembrane helix</keyword>
<evidence type="ECO:0000259" key="4">
    <source>
        <dbReference type="Pfam" id="PF10145"/>
    </source>
</evidence>